<protein>
    <submittedName>
        <fullName evidence="1">Uncharacterized protein</fullName>
    </submittedName>
</protein>
<reference evidence="1 2" key="1">
    <citation type="submission" date="2019-12" db="EMBL/GenBank/DDBJ databases">
        <title>Halomonas rutogse sp. nov. isolated from two lakes on Tibetan Plateau.</title>
        <authorList>
            <person name="Gao P."/>
        </authorList>
    </citation>
    <scope>NUCLEOTIDE SEQUENCE [LARGE SCALE GENOMIC DNA]</scope>
    <source>
        <strain evidence="1 2">ZH2S</strain>
    </source>
</reference>
<accession>A0A7X3GYM1</accession>
<name>A0A7X3GYM1_9GAMM</name>
<evidence type="ECO:0000313" key="2">
    <source>
        <dbReference type="Proteomes" id="UP000437638"/>
    </source>
</evidence>
<dbReference type="EMBL" id="WTKP01000002">
    <property type="protein sequence ID" value="MWJ27305.1"/>
    <property type="molecule type" value="Genomic_DNA"/>
</dbReference>
<comment type="caution">
    <text evidence="1">The sequence shown here is derived from an EMBL/GenBank/DDBJ whole genome shotgun (WGS) entry which is preliminary data.</text>
</comment>
<evidence type="ECO:0000313" key="1">
    <source>
        <dbReference type="EMBL" id="MWJ27305.1"/>
    </source>
</evidence>
<dbReference type="AlphaFoldDB" id="A0A7X3GYM1"/>
<dbReference type="RefSeq" id="WP_160417507.1">
    <property type="nucleotide sequence ID" value="NZ_WTKP01000002.1"/>
</dbReference>
<gene>
    <name evidence="1" type="ORF">GPM19_03640</name>
</gene>
<proteinExistence type="predicted"/>
<organism evidence="1 2">
    <name type="scientific">Vreelandella zhuhanensis</name>
    <dbReference type="NCBI Taxonomy" id="2684210"/>
    <lineage>
        <taxon>Bacteria</taxon>
        <taxon>Pseudomonadati</taxon>
        <taxon>Pseudomonadota</taxon>
        <taxon>Gammaproteobacteria</taxon>
        <taxon>Oceanospirillales</taxon>
        <taxon>Halomonadaceae</taxon>
        <taxon>Vreelandella</taxon>
    </lineage>
</organism>
<sequence>MVKHIAGVYESVDQALGALRDLVSWGIPSEKVHLIGQEKKTHELHAGLMGKELTLDEVPEAVINENESTDTYQKWKQHIDQGRTLVIASINDDIAGNVIEKMKGHQPLEVS</sequence>
<keyword evidence="2" id="KW-1185">Reference proteome</keyword>
<dbReference type="Proteomes" id="UP000437638">
    <property type="component" value="Unassembled WGS sequence"/>
</dbReference>